<evidence type="ECO:0000256" key="3">
    <source>
        <dbReference type="ARBA" id="ARBA00022679"/>
    </source>
</evidence>
<evidence type="ECO:0000256" key="4">
    <source>
        <dbReference type="ARBA" id="ARBA00022917"/>
    </source>
</evidence>
<comment type="caution">
    <text evidence="8">The sequence shown here is derived from an EMBL/GenBank/DDBJ whole genome shotgun (WGS) entry which is preliminary data.</text>
</comment>
<dbReference type="InterPro" id="IPR041711">
    <property type="entry name" value="Met-tRNA-FMT_N"/>
</dbReference>
<dbReference type="SUPFAM" id="SSF53328">
    <property type="entry name" value="Formyltransferase"/>
    <property type="match status" value="1"/>
</dbReference>
<evidence type="ECO:0000256" key="2">
    <source>
        <dbReference type="ARBA" id="ARBA00012261"/>
    </source>
</evidence>
<dbReference type="InterPro" id="IPR044135">
    <property type="entry name" value="Met-tRNA-FMT_C"/>
</dbReference>
<evidence type="ECO:0000256" key="5">
    <source>
        <dbReference type="HAMAP-Rule" id="MF_00182"/>
    </source>
</evidence>
<dbReference type="InterPro" id="IPR036477">
    <property type="entry name" value="Formyl_transf_N_sf"/>
</dbReference>
<dbReference type="Pfam" id="PF02911">
    <property type="entry name" value="Formyl_trans_C"/>
    <property type="match status" value="1"/>
</dbReference>
<evidence type="ECO:0000259" key="7">
    <source>
        <dbReference type="Pfam" id="PF02911"/>
    </source>
</evidence>
<dbReference type="CDD" id="cd08646">
    <property type="entry name" value="FMT_core_Met-tRNA-FMT_N"/>
    <property type="match status" value="1"/>
</dbReference>
<dbReference type="InterPro" id="IPR002376">
    <property type="entry name" value="Formyl_transf_N"/>
</dbReference>
<feature type="binding site" evidence="5">
    <location>
        <begin position="107"/>
        <end position="110"/>
    </location>
    <ligand>
        <name>(6S)-5,6,7,8-tetrahydrofolate</name>
        <dbReference type="ChEBI" id="CHEBI:57453"/>
    </ligand>
</feature>
<dbReference type="GO" id="GO:0004479">
    <property type="term" value="F:methionyl-tRNA formyltransferase activity"/>
    <property type="evidence" value="ECO:0007669"/>
    <property type="project" value="UniProtKB-UniRule"/>
</dbReference>
<sequence>MRIIFMGTPDYAAIILESLLVHYEVCALVCQEDKKAGRNLHLQMPATKKLLLQKNSNIPILQPHKLDDDFTEILKSFACDKIIVAAYGKILPQKILNLAPCINLHASILPQFRGASPIQQSILKDEKYFGVTAMQMSEGLDCGDILGFKVFQNSLQNARELFVEIAKVAADLILEYLERWESIMPLEQIGADASYCKKIKKEWGEILFDNADSLARKARAYEGWPEIYLPSGLKLKGIKIAESVSENIEGEILQITKERIRVGCKMGSIWIESLQAPSKKTMSAYQYLQGKRLKIGDILE</sequence>
<dbReference type="SUPFAM" id="SSF50486">
    <property type="entry name" value="FMT C-terminal domain-like"/>
    <property type="match status" value="1"/>
</dbReference>
<dbReference type="Gene3D" id="3.40.50.12230">
    <property type="match status" value="1"/>
</dbReference>
<keyword evidence="4 5" id="KW-0648">Protein biosynthesis</keyword>
<evidence type="ECO:0000313" key="8">
    <source>
        <dbReference type="EMBL" id="RDU64319.1"/>
    </source>
</evidence>
<dbReference type="CDD" id="cd08704">
    <property type="entry name" value="Met_tRNA_FMT_C"/>
    <property type="match status" value="1"/>
</dbReference>
<dbReference type="Pfam" id="PF00551">
    <property type="entry name" value="Formyl_trans_N"/>
    <property type="match status" value="1"/>
</dbReference>
<reference evidence="8 9" key="1">
    <citation type="submission" date="2018-04" db="EMBL/GenBank/DDBJ databases">
        <title>Novel Campyloabacter and Helicobacter Species and Strains.</title>
        <authorList>
            <person name="Mannion A.J."/>
            <person name="Shen Z."/>
            <person name="Fox J.G."/>
        </authorList>
    </citation>
    <scope>NUCLEOTIDE SEQUENCE [LARGE SCALE GENOMIC DNA]</scope>
    <source>
        <strain evidence="8 9">MIT 99-5101</strain>
    </source>
</reference>
<protein>
    <recommendedName>
        <fullName evidence="2 5">Methionyl-tRNA formyltransferase</fullName>
        <ecNumber evidence="2 5">2.1.2.9</ecNumber>
    </recommendedName>
</protein>
<dbReference type="GeneID" id="82534764"/>
<dbReference type="HAMAP" id="MF_00182">
    <property type="entry name" value="Formyl_trans"/>
    <property type="match status" value="1"/>
</dbReference>
<dbReference type="GO" id="GO:0005829">
    <property type="term" value="C:cytosol"/>
    <property type="evidence" value="ECO:0007669"/>
    <property type="project" value="TreeGrafter"/>
</dbReference>
<comment type="similarity">
    <text evidence="1 5">Belongs to the Fmt family.</text>
</comment>
<name>A0A3D8IGK0_9HELI</name>
<dbReference type="InterPro" id="IPR005794">
    <property type="entry name" value="Fmt"/>
</dbReference>
<comment type="function">
    <text evidence="5">Attaches a formyl group to the free amino group of methionyl-tRNA(fMet). The formyl group appears to play a dual role in the initiator identity of N-formylmethionyl-tRNA by promoting its recognition by IF2 and preventing the misappropriation of this tRNA by the elongation apparatus.</text>
</comment>
<keyword evidence="9" id="KW-1185">Reference proteome</keyword>
<evidence type="ECO:0000259" key="6">
    <source>
        <dbReference type="Pfam" id="PF00551"/>
    </source>
</evidence>
<dbReference type="AlphaFoldDB" id="A0A3D8IGK0"/>
<feature type="domain" description="Formyl transferase C-terminal" evidence="7">
    <location>
        <begin position="198"/>
        <end position="292"/>
    </location>
</feature>
<dbReference type="OrthoDB" id="9802815at2"/>
<dbReference type="InterPro" id="IPR005793">
    <property type="entry name" value="Formyl_trans_C"/>
</dbReference>
<accession>A0A3D8IGK0</accession>
<evidence type="ECO:0000256" key="1">
    <source>
        <dbReference type="ARBA" id="ARBA00010699"/>
    </source>
</evidence>
<gene>
    <name evidence="5" type="primary">fmt</name>
    <name evidence="8" type="ORF">CQA43_00455</name>
</gene>
<feature type="domain" description="Formyl transferase N-terminal" evidence="6">
    <location>
        <begin position="1"/>
        <end position="146"/>
    </location>
</feature>
<dbReference type="Proteomes" id="UP000256650">
    <property type="component" value="Unassembled WGS sequence"/>
</dbReference>
<dbReference type="PANTHER" id="PTHR11138:SF5">
    <property type="entry name" value="METHIONYL-TRNA FORMYLTRANSFERASE, MITOCHONDRIAL"/>
    <property type="match status" value="1"/>
</dbReference>
<evidence type="ECO:0000313" key="9">
    <source>
        <dbReference type="Proteomes" id="UP000256650"/>
    </source>
</evidence>
<proteinExistence type="inferred from homology"/>
<keyword evidence="3 5" id="KW-0808">Transferase</keyword>
<dbReference type="PANTHER" id="PTHR11138">
    <property type="entry name" value="METHIONYL-TRNA FORMYLTRANSFERASE"/>
    <property type="match status" value="1"/>
</dbReference>
<dbReference type="RefSeq" id="WP_115550653.1">
    <property type="nucleotide sequence ID" value="NZ_CAOOSM010000003.1"/>
</dbReference>
<organism evidence="8 9">
    <name type="scientific">Helicobacter ganmani</name>
    <dbReference type="NCBI Taxonomy" id="60246"/>
    <lineage>
        <taxon>Bacteria</taxon>
        <taxon>Pseudomonadati</taxon>
        <taxon>Campylobacterota</taxon>
        <taxon>Epsilonproteobacteria</taxon>
        <taxon>Campylobacterales</taxon>
        <taxon>Helicobacteraceae</taxon>
        <taxon>Helicobacter</taxon>
    </lineage>
</organism>
<comment type="catalytic activity">
    <reaction evidence="5">
        <text>L-methionyl-tRNA(fMet) + (6R)-10-formyltetrahydrofolate = N-formyl-L-methionyl-tRNA(fMet) + (6S)-5,6,7,8-tetrahydrofolate + H(+)</text>
        <dbReference type="Rhea" id="RHEA:24380"/>
        <dbReference type="Rhea" id="RHEA-COMP:9952"/>
        <dbReference type="Rhea" id="RHEA-COMP:9953"/>
        <dbReference type="ChEBI" id="CHEBI:15378"/>
        <dbReference type="ChEBI" id="CHEBI:57453"/>
        <dbReference type="ChEBI" id="CHEBI:78530"/>
        <dbReference type="ChEBI" id="CHEBI:78844"/>
        <dbReference type="ChEBI" id="CHEBI:195366"/>
        <dbReference type="EC" id="2.1.2.9"/>
    </reaction>
</comment>
<dbReference type="InterPro" id="IPR011034">
    <property type="entry name" value="Formyl_transferase-like_C_sf"/>
</dbReference>
<dbReference type="EC" id="2.1.2.9" evidence="2 5"/>
<dbReference type="EMBL" id="NXLS01000001">
    <property type="protein sequence ID" value="RDU64319.1"/>
    <property type="molecule type" value="Genomic_DNA"/>
</dbReference>